<evidence type="ECO:0000313" key="1">
    <source>
        <dbReference type="Proteomes" id="UP000000437"/>
    </source>
</evidence>
<name>A0AC58JME1_DANRE</name>
<gene>
    <name evidence="2" type="primary">si:ch211-209a2.2</name>
</gene>
<organism evidence="1 2">
    <name type="scientific">Danio rerio</name>
    <name type="common">Zebrafish</name>
    <name type="synonym">Brachydanio rerio</name>
    <dbReference type="NCBI Taxonomy" id="7955"/>
    <lineage>
        <taxon>Eukaryota</taxon>
        <taxon>Metazoa</taxon>
        <taxon>Chordata</taxon>
        <taxon>Craniata</taxon>
        <taxon>Vertebrata</taxon>
        <taxon>Euteleostomi</taxon>
        <taxon>Actinopterygii</taxon>
        <taxon>Neopterygii</taxon>
        <taxon>Teleostei</taxon>
        <taxon>Ostariophysi</taxon>
        <taxon>Cypriniformes</taxon>
        <taxon>Danionidae</taxon>
        <taxon>Danioninae</taxon>
        <taxon>Danio</taxon>
    </lineage>
</organism>
<proteinExistence type="predicted"/>
<dbReference type="Proteomes" id="UP000000437">
    <property type="component" value="Chromosome 5"/>
</dbReference>
<sequence>MGSCFSRKKKKIPDESYRFWAAVASSLRLGWLGTTNERAEIKACQTALFPYLLSSSAIEEDFLGFEEHLIEGADISSCDDRRRTALHVAAAQGHIGAVRFLLQHGANVHAFDCNEETPLFDAIRCRSLEVVKLLLSAGAVLDKSTEELGIQMCCLAYLGKSEEMEAWKAAGVSFNVADAHGRTPLHVAVCTDQPEMVKFCIHNGSDPEQRDGFNNRPIDDAERLGLQHMVELLTYQAHQPTSSGHRWMKSPE</sequence>
<evidence type="ECO:0000313" key="2">
    <source>
        <dbReference type="RefSeq" id="XP_073807657.1"/>
    </source>
</evidence>
<protein>
    <submittedName>
        <fullName evidence="2">L-asparaginase</fullName>
    </submittedName>
</protein>
<dbReference type="RefSeq" id="XP_073807657.1">
    <property type="nucleotide sequence ID" value="XM_073951556.1"/>
</dbReference>
<reference evidence="2" key="1">
    <citation type="submission" date="2025-08" db="UniProtKB">
        <authorList>
            <consortium name="RefSeq"/>
        </authorList>
    </citation>
    <scope>IDENTIFICATION</scope>
    <source>
        <strain evidence="2">Tuebingen</strain>
        <tissue evidence="2">Fibroblasts and whole tissue</tissue>
    </source>
</reference>
<accession>A0AC58JME1</accession>
<keyword evidence="1" id="KW-1185">Reference proteome</keyword>